<feature type="compositionally biased region" description="Low complexity" evidence="1">
    <location>
        <begin position="7"/>
        <end position="19"/>
    </location>
</feature>
<evidence type="ECO:0000313" key="3">
    <source>
        <dbReference type="EnsemblProtists" id="EOD33896"/>
    </source>
</evidence>
<dbReference type="InterPro" id="IPR035940">
    <property type="entry name" value="CAP_sf"/>
</dbReference>
<dbReference type="AlphaFoldDB" id="A0A0D3KDR1"/>
<name>A0A0D3KDR1_EMIH1</name>
<dbReference type="Proteomes" id="UP000013827">
    <property type="component" value="Unassembled WGS sequence"/>
</dbReference>
<dbReference type="PANTHER" id="PTHR10334">
    <property type="entry name" value="CYSTEINE-RICH SECRETORY PROTEIN-RELATED"/>
    <property type="match status" value="1"/>
</dbReference>
<accession>A0A0D3KDR1</accession>
<dbReference type="RefSeq" id="XP_005786325.1">
    <property type="nucleotide sequence ID" value="XM_005786268.1"/>
</dbReference>
<protein>
    <recommendedName>
        <fullName evidence="2">SCP domain-containing protein</fullName>
    </recommendedName>
</protein>
<reference evidence="4" key="1">
    <citation type="journal article" date="2013" name="Nature">
        <title>Pan genome of the phytoplankton Emiliania underpins its global distribution.</title>
        <authorList>
            <person name="Read B.A."/>
            <person name="Kegel J."/>
            <person name="Klute M.J."/>
            <person name="Kuo A."/>
            <person name="Lefebvre S.C."/>
            <person name="Maumus F."/>
            <person name="Mayer C."/>
            <person name="Miller J."/>
            <person name="Monier A."/>
            <person name="Salamov A."/>
            <person name="Young J."/>
            <person name="Aguilar M."/>
            <person name="Claverie J.M."/>
            <person name="Frickenhaus S."/>
            <person name="Gonzalez K."/>
            <person name="Herman E.K."/>
            <person name="Lin Y.C."/>
            <person name="Napier J."/>
            <person name="Ogata H."/>
            <person name="Sarno A.F."/>
            <person name="Shmutz J."/>
            <person name="Schroeder D."/>
            <person name="de Vargas C."/>
            <person name="Verret F."/>
            <person name="von Dassow P."/>
            <person name="Valentin K."/>
            <person name="Van de Peer Y."/>
            <person name="Wheeler G."/>
            <person name="Dacks J.B."/>
            <person name="Delwiche C.F."/>
            <person name="Dyhrman S.T."/>
            <person name="Glockner G."/>
            <person name="John U."/>
            <person name="Richards T."/>
            <person name="Worden A.Z."/>
            <person name="Zhang X."/>
            <person name="Grigoriev I.V."/>
            <person name="Allen A.E."/>
            <person name="Bidle K."/>
            <person name="Borodovsky M."/>
            <person name="Bowler C."/>
            <person name="Brownlee C."/>
            <person name="Cock J.M."/>
            <person name="Elias M."/>
            <person name="Gladyshev V.N."/>
            <person name="Groth M."/>
            <person name="Guda C."/>
            <person name="Hadaegh A."/>
            <person name="Iglesias-Rodriguez M.D."/>
            <person name="Jenkins J."/>
            <person name="Jones B.M."/>
            <person name="Lawson T."/>
            <person name="Leese F."/>
            <person name="Lindquist E."/>
            <person name="Lobanov A."/>
            <person name="Lomsadze A."/>
            <person name="Malik S.B."/>
            <person name="Marsh M.E."/>
            <person name="Mackinder L."/>
            <person name="Mock T."/>
            <person name="Mueller-Roeber B."/>
            <person name="Pagarete A."/>
            <person name="Parker M."/>
            <person name="Probert I."/>
            <person name="Quesneville H."/>
            <person name="Raines C."/>
            <person name="Rensing S.A."/>
            <person name="Riano-Pachon D.M."/>
            <person name="Richier S."/>
            <person name="Rokitta S."/>
            <person name="Shiraiwa Y."/>
            <person name="Soanes D.M."/>
            <person name="van der Giezen M."/>
            <person name="Wahlund T.M."/>
            <person name="Williams B."/>
            <person name="Wilson W."/>
            <person name="Wolfe G."/>
            <person name="Wurch L.L."/>
        </authorList>
    </citation>
    <scope>NUCLEOTIDE SEQUENCE</scope>
</reference>
<dbReference type="KEGG" id="ehx:EMIHUDRAFT_252996"/>
<evidence type="ECO:0000259" key="2">
    <source>
        <dbReference type="Pfam" id="PF00188"/>
    </source>
</evidence>
<proteinExistence type="predicted"/>
<dbReference type="OMA" id="TWANYLA"/>
<dbReference type="InterPro" id="IPR001283">
    <property type="entry name" value="CRISP-related"/>
</dbReference>
<feature type="region of interest" description="Disordered" evidence="1">
    <location>
        <begin position="1"/>
        <end position="26"/>
    </location>
</feature>
<keyword evidence="4" id="KW-1185">Reference proteome</keyword>
<dbReference type="EnsemblProtists" id="EOD33896">
    <property type="protein sequence ID" value="EOD33896"/>
    <property type="gene ID" value="EMIHUDRAFT_252996"/>
</dbReference>
<dbReference type="HOGENOM" id="CLU_1605797_0_0_1"/>
<dbReference type="GeneID" id="17279167"/>
<reference evidence="3" key="2">
    <citation type="submission" date="2024-10" db="UniProtKB">
        <authorList>
            <consortium name="EnsemblProtists"/>
        </authorList>
    </citation>
    <scope>IDENTIFICATION</scope>
</reference>
<dbReference type="Pfam" id="PF00188">
    <property type="entry name" value="CAP"/>
    <property type="match status" value="1"/>
</dbReference>
<evidence type="ECO:0000313" key="4">
    <source>
        <dbReference type="Proteomes" id="UP000013827"/>
    </source>
</evidence>
<dbReference type="InterPro" id="IPR014044">
    <property type="entry name" value="CAP_dom"/>
</dbReference>
<evidence type="ECO:0000256" key="1">
    <source>
        <dbReference type="SAM" id="MobiDB-lite"/>
    </source>
</evidence>
<sequence>MATAHNSPSMAAASMSARGPRSDHNYYRSKHNAPALTWNDNLALKAQTWANYLADNKYFGHSDSYTWNGKGDGDGLANTSRMEKTGITGSFYASGENLAMGYGEFDCDAYSGPYNQHCAVWGWYREYMDCWSNKDDNGGWRSPRCPPEGMIGHFTAMVWKGATWLG</sequence>
<dbReference type="SUPFAM" id="SSF55797">
    <property type="entry name" value="PR-1-like"/>
    <property type="match status" value="1"/>
</dbReference>
<dbReference type="PaxDb" id="2903-EOD33896"/>
<dbReference type="Gene3D" id="3.40.33.10">
    <property type="entry name" value="CAP"/>
    <property type="match status" value="1"/>
</dbReference>
<organism evidence="3 4">
    <name type="scientific">Emiliania huxleyi (strain CCMP1516)</name>
    <dbReference type="NCBI Taxonomy" id="280463"/>
    <lineage>
        <taxon>Eukaryota</taxon>
        <taxon>Haptista</taxon>
        <taxon>Haptophyta</taxon>
        <taxon>Prymnesiophyceae</taxon>
        <taxon>Isochrysidales</taxon>
        <taxon>Noelaerhabdaceae</taxon>
        <taxon>Emiliania</taxon>
    </lineage>
</organism>
<feature type="domain" description="SCP" evidence="2">
    <location>
        <begin position="23"/>
        <end position="166"/>
    </location>
</feature>